<accession>A0A431U9F8</accession>
<evidence type="ECO:0000313" key="2">
    <source>
        <dbReference type="Proteomes" id="UP000282184"/>
    </source>
</evidence>
<dbReference type="AlphaFoldDB" id="A0A431U9F8"/>
<gene>
    <name evidence="1" type="ORF">EJV47_02725</name>
</gene>
<organism evidence="1 2">
    <name type="scientific">Hymenobacter gummosus</name>
    <dbReference type="NCBI Taxonomy" id="1776032"/>
    <lineage>
        <taxon>Bacteria</taxon>
        <taxon>Pseudomonadati</taxon>
        <taxon>Bacteroidota</taxon>
        <taxon>Cytophagia</taxon>
        <taxon>Cytophagales</taxon>
        <taxon>Hymenobacteraceae</taxon>
        <taxon>Hymenobacter</taxon>
    </lineage>
</organism>
<dbReference type="RefSeq" id="WP_126691594.1">
    <property type="nucleotide sequence ID" value="NZ_RXOF01000001.1"/>
</dbReference>
<dbReference type="Proteomes" id="UP000282184">
    <property type="component" value="Unassembled WGS sequence"/>
</dbReference>
<dbReference type="EMBL" id="RXOF01000001">
    <property type="protein sequence ID" value="RTQ53668.1"/>
    <property type="molecule type" value="Genomic_DNA"/>
</dbReference>
<proteinExistence type="predicted"/>
<comment type="caution">
    <text evidence="1">The sequence shown here is derived from an EMBL/GenBank/DDBJ whole genome shotgun (WGS) entry which is preliminary data.</text>
</comment>
<sequence length="211" mass="23515">MGRVSQLEDGWYRAMHLGGADSLARQLSRQELYVQQHADTLLLIPRSAPTPRARRYQLRPDHHALLLNRRFDLDVFTIPVKVRPARAGVPVQLNTTFNAAVYLGRRLDFYYLSQQAVTPWHRAARIRATGLGYGAFLGLGSTAITADVTGRAGGPEYEGFVLHAGAATLYDARSFNVGLAAGLDHLLGPDRRVWIYQHRPWVGILFGLDLN</sequence>
<dbReference type="OrthoDB" id="836926at2"/>
<evidence type="ECO:0000313" key="1">
    <source>
        <dbReference type="EMBL" id="RTQ53668.1"/>
    </source>
</evidence>
<reference evidence="1 2" key="1">
    <citation type="submission" date="2018-12" db="EMBL/GenBank/DDBJ databases">
        <title>Hymenobacter gummosus sp. nov., isolated from a spring.</title>
        <authorList>
            <person name="Nie L."/>
        </authorList>
    </citation>
    <scope>NUCLEOTIDE SEQUENCE [LARGE SCALE GENOMIC DNA]</scope>
    <source>
        <strain evidence="1 2">KCTC 52166</strain>
    </source>
</reference>
<keyword evidence="2" id="KW-1185">Reference proteome</keyword>
<protein>
    <submittedName>
        <fullName evidence="1">Uncharacterized protein</fullName>
    </submittedName>
</protein>
<name>A0A431U9F8_9BACT</name>